<evidence type="ECO:0000313" key="2">
    <source>
        <dbReference type="EMBL" id="KAK3289550.1"/>
    </source>
</evidence>
<accession>A0AAE0LLT3</accession>
<sequence>MLRRTDPFLNAGMGKPHSLAKTRYRSVRQHAQRVKTFEGTRKQPRCRARRKPEEGVKFPPLQAHGLWSTLGRAPPSSDPASSNVAVLRPTPPHAHRLSEHLQKFGLSVVTHAVDAVPQLQLPAINTAHMKMDAGSEAIGSARDVHNPRAPKAPPGDPMRQHRKARVPRLNALEGSMAKASSPLPAQTNIRHKRMRHWAFRARSIDVKIRAHEIHVPAPLADGMVHSLSPEPYPGRHGGQDLLQLGAPPCLMPEHSRPWASGSAARADSAFASAPREDLPQQGTVAGVEAASYWRPRPPPPMERGRIPRRHTRRPEDAAITQHVSPKRKFESREMASCDGRHGGQHSTTVSSAEYAVAPEGASGKARSIDVEIRAHEIHVPAPLADGMVHSLSPEPYPGRHGGQDLLQLGAPPCLMPEHSRPWASGSAARADSAFASAPREDLPQQGTVAGVEAASYWRPRPPPPMERGRIPRRHTAITQHVSPKRKFESREMASCDGRLGGRHSTTVSSAEYAVAPEGASGKAHGKDILFPAHEIHVPEPLANGMLRALTTTNQRCCIVSPLPGKMHVSIEEEEELFCRNQLPKQVDRTEDSRAIEGANDSLCASLQVDAQRSREFAKEEWEVALQQLVDEARADIGCALRSSSSCTKSLKPERFEHSGKAKRVVDDDCLLTTIQSTTPRVSERFSKVCVDEWKGRGNINKKVFDCDLEG</sequence>
<keyword evidence="3" id="KW-1185">Reference proteome</keyword>
<name>A0AAE0LLT3_9CHLO</name>
<comment type="caution">
    <text evidence="2">The sequence shown here is derived from an EMBL/GenBank/DDBJ whole genome shotgun (WGS) entry which is preliminary data.</text>
</comment>
<feature type="region of interest" description="Disordered" evidence="1">
    <location>
        <begin position="141"/>
        <end position="162"/>
    </location>
</feature>
<dbReference type="AlphaFoldDB" id="A0AAE0LLT3"/>
<gene>
    <name evidence="2" type="ORF">CYMTET_3028</name>
</gene>
<dbReference type="EMBL" id="LGRX02000099">
    <property type="protein sequence ID" value="KAK3289550.1"/>
    <property type="molecule type" value="Genomic_DNA"/>
</dbReference>
<organism evidence="2 3">
    <name type="scientific">Cymbomonas tetramitiformis</name>
    <dbReference type="NCBI Taxonomy" id="36881"/>
    <lineage>
        <taxon>Eukaryota</taxon>
        <taxon>Viridiplantae</taxon>
        <taxon>Chlorophyta</taxon>
        <taxon>Pyramimonadophyceae</taxon>
        <taxon>Pyramimonadales</taxon>
        <taxon>Pyramimonadaceae</taxon>
        <taxon>Cymbomonas</taxon>
    </lineage>
</organism>
<evidence type="ECO:0000313" key="3">
    <source>
        <dbReference type="Proteomes" id="UP001190700"/>
    </source>
</evidence>
<protein>
    <submittedName>
        <fullName evidence="2">Uncharacterized protein</fullName>
    </submittedName>
</protein>
<evidence type="ECO:0000256" key="1">
    <source>
        <dbReference type="SAM" id="MobiDB-lite"/>
    </source>
</evidence>
<reference evidence="2 3" key="1">
    <citation type="journal article" date="2015" name="Genome Biol. Evol.">
        <title>Comparative Genomics of a Bacterivorous Green Alga Reveals Evolutionary Causalities and Consequences of Phago-Mixotrophic Mode of Nutrition.</title>
        <authorList>
            <person name="Burns J.A."/>
            <person name="Paasch A."/>
            <person name="Narechania A."/>
            <person name="Kim E."/>
        </authorList>
    </citation>
    <scope>NUCLEOTIDE SEQUENCE [LARGE SCALE GENOMIC DNA]</scope>
    <source>
        <strain evidence="2 3">PLY_AMNH</strain>
    </source>
</reference>
<proteinExistence type="predicted"/>
<feature type="region of interest" description="Disordered" evidence="1">
    <location>
        <begin position="291"/>
        <end position="330"/>
    </location>
</feature>
<dbReference type="Proteomes" id="UP001190700">
    <property type="component" value="Unassembled WGS sequence"/>
</dbReference>